<dbReference type="Gene3D" id="2.60.40.1120">
    <property type="entry name" value="Carboxypeptidase-like, regulatory domain"/>
    <property type="match status" value="1"/>
</dbReference>
<dbReference type="SUPFAM" id="SSF56935">
    <property type="entry name" value="Porins"/>
    <property type="match status" value="1"/>
</dbReference>
<dbReference type="PROSITE" id="PS52016">
    <property type="entry name" value="TONB_DEPENDENT_REC_3"/>
    <property type="match status" value="1"/>
</dbReference>
<proteinExistence type="inferred from homology"/>
<evidence type="ECO:0000259" key="8">
    <source>
        <dbReference type="SMART" id="SM00965"/>
    </source>
</evidence>
<dbReference type="Gene3D" id="2.170.130.10">
    <property type="entry name" value="TonB-dependent receptor, plug domain"/>
    <property type="match status" value="1"/>
</dbReference>
<evidence type="ECO:0000256" key="1">
    <source>
        <dbReference type="ARBA" id="ARBA00004571"/>
    </source>
</evidence>
<dbReference type="InterPro" id="IPR037066">
    <property type="entry name" value="Plug_dom_sf"/>
</dbReference>
<dbReference type="NCBIfam" id="TIGR04056">
    <property type="entry name" value="OMP_RagA_SusC"/>
    <property type="match status" value="1"/>
</dbReference>
<keyword evidence="2 7" id="KW-0813">Transport</keyword>
<keyword evidence="5 7" id="KW-0472">Membrane</keyword>
<dbReference type="EMBL" id="BMIA01000001">
    <property type="protein sequence ID" value="GGH25074.1"/>
    <property type="molecule type" value="Genomic_DNA"/>
</dbReference>
<evidence type="ECO:0000256" key="2">
    <source>
        <dbReference type="ARBA" id="ARBA00022448"/>
    </source>
</evidence>
<evidence type="ECO:0000313" key="9">
    <source>
        <dbReference type="EMBL" id="GGH25074.1"/>
    </source>
</evidence>
<dbReference type="Gene3D" id="3.55.50.30">
    <property type="match status" value="1"/>
</dbReference>
<comment type="subcellular location">
    <subcellularLocation>
        <location evidence="1 7">Cell outer membrane</location>
        <topology evidence="1 7">Multi-pass membrane protein</topology>
    </subcellularLocation>
</comment>
<keyword evidence="10" id="KW-1185">Reference proteome</keyword>
<feature type="domain" description="Secretin/TonB short N-terminal" evidence="8">
    <location>
        <begin position="81"/>
        <end position="131"/>
    </location>
</feature>
<evidence type="ECO:0000256" key="3">
    <source>
        <dbReference type="ARBA" id="ARBA00022452"/>
    </source>
</evidence>
<dbReference type="InterPro" id="IPR011662">
    <property type="entry name" value="Secretin/TonB_short_N"/>
</dbReference>
<dbReference type="Gene3D" id="2.40.170.20">
    <property type="entry name" value="TonB-dependent receptor, beta-barrel domain"/>
    <property type="match status" value="1"/>
</dbReference>
<comment type="caution">
    <text evidence="9">The sequence shown here is derived from an EMBL/GenBank/DDBJ whole genome shotgun (WGS) entry which is preliminary data.</text>
</comment>
<reference evidence="10" key="1">
    <citation type="journal article" date="2019" name="Int. J. Syst. Evol. Microbiol.">
        <title>The Global Catalogue of Microorganisms (GCM) 10K type strain sequencing project: providing services to taxonomists for standard genome sequencing and annotation.</title>
        <authorList>
            <consortium name="The Broad Institute Genomics Platform"/>
            <consortium name="The Broad Institute Genome Sequencing Center for Infectious Disease"/>
            <person name="Wu L."/>
            <person name="Ma J."/>
        </authorList>
    </citation>
    <scope>NUCLEOTIDE SEQUENCE [LARGE SCALE GENOMIC DNA]</scope>
    <source>
        <strain evidence="10">CGMCC 1.15288</strain>
    </source>
</reference>
<dbReference type="Proteomes" id="UP000600214">
    <property type="component" value="Unassembled WGS sequence"/>
</dbReference>
<keyword evidence="4 7" id="KW-0812">Transmembrane</keyword>
<accession>A0ABQ1YHQ9</accession>
<dbReference type="InterPro" id="IPR023996">
    <property type="entry name" value="TonB-dep_OMP_SusC/RagA"/>
</dbReference>
<keyword evidence="6 7" id="KW-0998">Cell outer membrane</keyword>
<dbReference type="InterPro" id="IPR012910">
    <property type="entry name" value="Plug_dom"/>
</dbReference>
<evidence type="ECO:0000256" key="5">
    <source>
        <dbReference type="ARBA" id="ARBA00023136"/>
    </source>
</evidence>
<comment type="similarity">
    <text evidence="7">Belongs to the TonB-dependent receptor family.</text>
</comment>
<keyword evidence="3 7" id="KW-1134">Transmembrane beta strand</keyword>
<sequence>MFHDYPNSFKGMKNCTRSLLSIHKWTRLTALSLFCALLVTMPSARAERDVKQSLQEVTIDLTLHDRSLKEAFNLIKKKTGFKFVYNEELVAPYRVNIAVSHKPVDAVLDELLGPTRLDYREQRGTVVIVEKEAKTTGQIQKTEILLASLVRPADREIAGVVTDNDNGEALPGVAVLVKGTSTGTITDMNGKYTIKVSDSGAPVLVFSYVGYVAQEVAVGSQSAVSIKLASSTKQLNELMVVGYGTQSKEEFTGSAARVTGDKLKDMPVQSFDQGLAGRATGVSIGQPNGVLNNPPVIRIRGVNSISLSSFPLIVVDGIPINTGDVSANTTVANNPLGDINPADIESIDVLKDAASTSIYGSRAAAGVLLITTKSGKTGKAKVTYEGWTGMTKATRLPKMLDAQQFMDIKNEGVMNAKILGGNANNDAVASALFFPIIQEDGSIVNTNWYDKVYQTGVSQNHSISVSGGSESTKYYFSTNYSNQKGILKTNQFTRKAARFNIDHKLNSWLSFSGNINYNTSLNASPNTGSLSGNAFGLVGSARLAWLSAPNVYAVNPDGSYNVSTSNTLGMGNNKVASNFYNPVPLLDLNKYTSENDRIIANFGTTVKIFKGLQYKMSYAMDRLKVENVSFNSPVHGPGNSTNGSATNSSRLIGNWNWTNTLNYQTTIATNHNLSVLAGYDVQKFETTAWGATRTQLSDPFFDEFQGSYGQISPTANVMTESALASVFSRFTYDFSKKYFFTLNYRRDGNSALGSGKKYGNFGGVSAGWSISEEEFYKHSKLADVMSSVKFRASWGRVGNSGVSAYGSLALYESGLYGAVPTWNFSQGGNPDLGWETSNQTNVGADVSFLNDRITLEATYYANSVNGLILNVPQSPSKGIPGDAIFMNIGAMYNHGVELGVNANIIRRGKLSWNASLNFTHNKNKVTELYGQGTELVGTTSTAAEATNITRVGYSVGSLYGAKTDGVNPENGQRIFINKAGDRVQYSHVVPAGGSRWTYLDGSPAPAIAVDDYYLLGNALPTYYGGFINNVKYGQWDLGMNFTYSGGNLVMNGTKGTWRDQRFWNNTTEVLDRWTTPGQVTNIPRVVYGDLLSNGSSWPISENAEKGDFLRLQSVSLGYRVPGTILSRLGLSSVRLYAQVFNAFILTKYTGTDPEISVNGNSNTTPGVEKNSIPQGRTFTFGLNLGF</sequence>
<dbReference type="Pfam" id="PF13715">
    <property type="entry name" value="CarbopepD_reg_2"/>
    <property type="match status" value="1"/>
</dbReference>
<evidence type="ECO:0000256" key="4">
    <source>
        <dbReference type="ARBA" id="ARBA00022692"/>
    </source>
</evidence>
<evidence type="ECO:0000256" key="6">
    <source>
        <dbReference type="ARBA" id="ARBA00023237"/>
    </source>
</evidence>
<dbReference type="SUPFAM" id="SSF49464">
    <property type="entry name" value="Carboxypeptidase regulatory domain-like"/>
    <property type="match status" value="1"/>
</dbReference>
<dbReference type="NCBIfam" id="TIGR04057">
    <property type="entry name" value="SusC_RagA_signa"/>
    <property type="match status" value="1"/>
</dbReference>
<organism evidence="9 10">
    <name type="scientific">Dyadobacter endophyticus</name>
    <dbReference type="NCBI Taxonomy" id="1749036"/>
    <lineage>
        <taxon>Bacteria</taxon>
        <taxon>Pseudomonadati</taxon>
        <taxon>Bacteroidota</taxon>
        <taxon>Cytophagia</taxon>
        <taxon>Cytophagales</taxon>
        <taxon>Spirosomataceae</taxon>
        <taxon>Dyadobacter</taxon>
    </lineage>
</organism>
<evidence type="ECO:0000313" key="10">
    <source>
        <dbReference type="Proteomes" id="UP000600214"/>
    </source>
</evidence>
<dbReference type="SMART" id="SM00965">
    <property type="entry name" value="STN"/>
    <property type="match status" value="1"/>
</dbReference>
<dbReference type="InterPro" id="IPR008969">
    <property type="entry name" value="CarboxyPept-like_regulatory"/>
</dbReference>
<protein>
    <submittedName>
        <fullName evidence="9">SusC/RagA family TonB-linked outer membrane protein</fullName>
    </submittedName>
</protein>
<evidence type="ECO:0000256" key="7">
    <source>
        <dbReference type="PROSITE-ProRule" id="PRU01360"/>
    </source>
</evidence>
<gene>
    <name evidence="9" type="ORF">GCM10007423_09020</name>
</gene>
<dbReference type="InterPro" id="IPR023997">
    <property type="entry name" value="TonB-dep_OMP_SusC/RagA_CS"/>
</dbReference>
<name>A0ABQ1YHQ9_9BACT</name>
<dbReference type="Pfam" id="PF07715">
    <property type="entry name" value="Plug"/>
    <property type="match status" value="1"/>
</dbReference>
<dbReference type="InterPro" id="IPR036942">
    <property type="entry name" value="Beta-barrel_TonB_sf"/>
</dbReference>
<dbReference type="InterPro" id="IPR039426">
    <property type="entry name" value="TonB-dep_rcpt-like"/>
</dbReference>